<evidence type="ECO:0000313" key="2">
    <source>
        <dbReference type="Proteomes" id="UP000019112"/>
    </source>
</evidence>
<reference evidence="1 2" key="1">
    <citation type="journal article" date="2014" name="FEMS Microbiol. Lett.">
        <title>Draft genome sequences of three Holospora species (Holospora obtusa, Holospora undulata, and Holospora elegans), endonuclear symbiotic bacteria of the ciliate Paramecium caudatum.</title>
        <authorList>
            <person name="Dohra H."/>
            <person name="Tanaka K."/>
            <person name="Suzuki T."/>
            <person name="Fujishima M."/>
            <person name="Suzuki H."/>
        </authorList>
    </citation>
    <scope>NUCLEOTIDE SEQUENCE [LARGE SCALE GENOMIC DNA]</scope>
    <source>
        <strain evidence="1 2">F1</strain>
    </source>
</reference>
<sequence>MHKKLLFIFSIFIFLTGCAVKRGHQFLEDINHEKISRHLIKNKTSKDDVRKKFGDPENVNLAVDGGESWFYHYTRTESKGVNFIPVVDWFYSGANHNTRQLKIKFNRFGLVEHFAFSNSQSETRTGLLQ</sequence>
<evidence type="ECO:0000313" key="1">
    <source>
        <dbReference type="EMBL" id="ETZ07214.1"/>
    </source>
</evidence>
<comment type="caution">
    <text evidence="1">The sequence shown here is derived from an EMBL/GenBank/DDBJ whole genome shotgun (WGS) entry which is preliminary data.</text>
</comment>
<dbReference type="OrthoDB" id="7225452at2"/>
<accession>W6TEJ7</accession>
<dbReference type="eggNOG" id="COG2913">
    <property type="taxonomic scope" value="Bacteria"/>
</dbReference>
<dbReference type="RefSeq" id="WP_021827260.1">
    <property type="nucleotide sequence ID" value="NZ_AWTR02000059.1"/>
</dbReference>
<dbReference type="PROSITE" id="PS51257">
    <property type="entry name" value="PROKAR_LIPOPROTEIN"/>
    <property type="match status" value="1"/>
</dbReference>
<name>W6TEJ7_HOLOB</name>
<proteinExistence type="predicted"/>
<dbReference type="EMBL" id="AWTR02000059">
    <property type="protein sequence ID" value="ETZ07214.1"/>
    <property type="molecule type" value="Genomic_DNA"/>
</dbReference>
<protein>
    <recommendedName>
        <fullName evidence="3">SmpA / OmlA family protein</fullName>
    </recommendedName>
</protein>
<dbReference type="Proteomes" id="UP000019112">
    <property type="component" value="Unassembled WGS sequence"/>
</dbReference>
<organism evidence="1 2">
    <name type="scientific">Holospora obtusa F1</name>
    <dbReference type="NCBI Taxonomy" id="1399147"/>
    <lineage>
        <taxon>Bacteria</taxon>
        <taxon>Pseudomonadati</taxon>
        <taxon>Pseudomonadota</taxon>
        <taxon>Alphaproteobacteria</taxon>
        <taxon>Holosporales</taxon>
        <taxon>Holosporaceae</taxon>
        <taxon>Holospora</taxon>
    </lineage>
</organism>
<dbReference type="AlphaFoldDB" id="W6TEJ7"/>
<evidence type="ECO:0008006" key="3">
    <source>
        <dbReference type="Google" id="ProtNLM"/>
    </source>
</evidence>
<gene>
    <name evidence="1" type="ORF">P618_200608</name>
</gene>
<keyword evidence="2" id="KW-1185">Reference proteome</keyword>